<dbReference type="OrthoDB" id="2151645at2"/>
<dbReference type="InterPro" id="IPR015231">
    <property type="entry name" value="DUF1934"/>
</dbReference>
<dbReference type="Pfam" id="PF09148">
    <property type="entry name" value="DUF1934"/>
    <property type="match status" value="1"/>
</dbReference>
<comment type="caution">
    <text evidence="1">The sequence shown here is derived from an EMBL/GenBank/DDBJ whole genome shotgun (WGS) entry which is preliminary data.</text>
</comment>
<organism evidence="1 2">
    <name type="scientific">Loigolactobacillus bifermentans DSM 20003</name>
    <dbReference type="NCBI Taxonomy" id="1423726"/>
    <lineage>
        <taxon>Bacteria</taxon>
        <taxon>Bacillati</taxon>
        <taxon>Bacillota</taxon>
        <taxon>Bacilli</taxon>
        <taxon>Lactobacillales</taxon>
        <taxon>Lactobacillaceae</taxon>
        <taxon>Loigolactobacillus</taxon>
    </lineage>
</organism>
<sequence>MDISTGLPIAIHLETVVTQDGDATQHVFDEQGQLVQMGQTLYIRYKETSEDDHSLIPVTLKIEPDGDLKLTRGDVTSGQRLHLRFSRNTRVIARYQTPYGEIPIETVTPRLDVRIKNRPVSGEIYVAYQLFAGNDHLGDYRLHLVFTA</sequence>
<keyword evidence="2" id="KW-1185">Reference proteome</keyword>
<protein>
    <submittedName>
        <fullName evidence="1">YwiB</fullName>
    </submittedName>
</protein>
<evidence type="ECO:0000313" key="1">
    <source>
        <dbReference type="EMBL" id="KRK39240.1"/>
    </source>
</evidence>
<dbReference type="STRING" id="1423726.FC07_GL002488"/>
<dbReference type="EMBL" id="AZDA01000045">
    <property type="protein sequence ID" value="KRK39240.1"/>
    <property type="molecule type" value="Genomic_DNA"/>
</dbReference>
<dbReference type="InterPro" id="IPR012674">
    <property type="entry name" value="Calycin"/>
</dbReference>
<name>A0A0R1GZ05_9LACO</name>
<reference evidence="1 2" key="1">
    <citation type="journal article" date="2015" name="Genome Announc.">
        <title>Expanding the biotechnology potential of lactobacilli through comparative genomics of 213 strains and associated genera.</title>
        <authorList>
            <person name="Sun Z."/>
            <person name="Harris H.M."/>
            <person name="McCann A."/>
            <person name="Guo C."/>
            <person name="Argimon S."/>
            <person name="Zhang W."/>
            <person name="Yang X."/>
            <person name="Jeffery I.B."/>
            <person name="Cooney J.C."/>
            <person name="Kagawa T.F."/>
            <person name="Liu W."/>
            <person name="Song Y."/>
            <person name="Salvetti E."/>
            <person name="Wrobel A."/>
            <person name="Rasinkangas P."/>
            <person name="Parkhill J."/>
            <person name="Rea M.C."/>
            <person name="O'Sullivan O."/>
            <person name="Ritari J."/>
            <person name="Douillard F.P."/>
            <person name="Paul Ross R."/>
            <person name="Yang R."/>
            <person name="Briner A.E."/>
            <person name="Felis G.E."/>
            <person name="de Vos W.M."/>
            <person name="Barrangou R."/>
            <person name="Klaenhammer T.R."/>
            <person name="Caufield P.W."/>
            <person name="Cui Y."/>
            <person name="Zhang H."/>
            <person name="O'Toole P.W."/>
        </authorList>
    </citation>
    <scope>NUCLEOTIDE SEQUENCE [LARGE SCALE GENOMIC DNA]</scope>
    <source>
        <strain evidence="1 2">DSM 20003</strain>
    </source>
</reference>
<dbReference type="Gene3D" id="2.40.128.20">
    <property type="match status" value="1"/>
</dbReference>
<evidence type="ECO:0000313" key="2">
    <source>
        <dbReference type="Proteomes" id="UP000051461"/>
    </source>
</evidence>
<dbReference type="Proteomes" id="UP000051461">
    <property type="component" value="Unassembled WGS sequence"/>
</dbReference>
<dbReference type="AlphaFoldDB" id="A0A0R1GZ05"/>
<dbReference type="PATRIC" id="fig|1423726.3.peg.2583"/>
<accession>A0A0R1GZ05</accession>
<gene>
    <name evidence="1" type="ORF">FC07_GL002488</name>
</gene>
<dbReference type="SUPFAM" id="SSF50814">
    <property type="entry name" value="Lipocalins"/>
    <property type="match status" value="1"/>
</dbReference>
<proteinExistence type="predicted"/>
<dbReference type="RefSeq" id="WP_057904315.1">
    <property type="nucleotide sequence ID" value="NZ_AZDA01000045.1"/>
</dbReference>